<evidence type="ECO:0000256" key="3">
    <source>
        <dbReference type="SAM" id="SignalP"/>
    </source>
</evidence>
<feature type="chain" id="PRO_5040203413" description="TNFR-Cys domain-containing protein" evidence="3">
    <location>
        <begin position="25"/>
        <end position="275"/>
    </location>
</feature>
<evidence type="ECO:0000313" key="6">
    <source>
        <dbReference type="Proteomes" id="UP001152803"/>
    </source>
</evidence>
<dbReference type="SUPFAM" id="SSF57586">
    <property type="entry name" value="TNF receptor-like"/>
    <property type="match status" value="1"/>
</dbReference>
<feature type="repeat" description="TNFR-Cys" evidence="1">
    <location>
        <begin position="43"/>
        <end position="85"/>
    </location>
</feature>
<dbReference type="Proteomes" id="UP001152803">
    <property type="component" value="Unassembled WGS sequence"/>
</dbReference>
<keyword evidence="1" id="KW-1015">Disulfide bond</keyword>
<dbReference type="OrthoDB" id="9932129at2759"/>
<dbReference type="PROSITE" id="PS50050">
    <property type="entry name" value="TNFR_NGFR_2"/>
    <property type="match status" value="1"/>
</dbReference>
<evidence type="ECO:0000256" key="1">
    <source>
        <dbReference type="PROSITE-ProRule" id="PRU00206"/>
    </source>
</evidence>
<evidence type="ECO:0000259" key="4">
    <source>
        <dbReference type="PROSITE" id="PS50050"/>
    </source>
</evidence>
<dbReference type="EMBL" id="JAFJMO010000013">
    <property type="protein sequence ID" value="KAJ8258861.1"/>
    <property type="molecule type" value="Genomic_DNA"/>
</dbReference>
<keyword evidence="3" id="KW-0732">Signal</keyword>
<gene>
    <name evidence="5" type="ORF">COCON_G00178730</name>
</gene>
<comment type="caution">
    <text evidence="5">The sequence shown here is derived from an EMBL/GenBank/DDBJ whole genome shotgun (WGS) entry which is preliminary data.</text>
</comment>
<dbReference type="PANTHER" id="PTHR47139:SF3">
    <property type="entry name" value="SI:CH73-361P23.3"/>
    <property type="match status" value="1"/>
</dbReference>
<dbReference type="GO" id="GO:0038023">
    <property type="term" value="F:signaling receptor activity"/>
    <property type="evidence" value="ECO:0007669"/>
    <property type="project" value="TreeGrafter"/>
</dbReference>
<dbReference type="Pfam" id="PF00020">
    <property type="entry name" value="TNFR_c6"/>
    <property type="match status" value="2"/>
</dbReference>
<feature type="disulfide bond" evidence="1">
    <location>
        <begin position="44"/>
        <end position="59"/>
    </location>
</feature>
<accession>A0A9Q1D599</accession>
<comment type="caution">
    <text evidence="1">Lacks conserved residue(s) required for the propagation of feature annotation.</text>
</comment>
<dbReference type="SMART" id="SM00208">
    <property type="entry name" value="TNFR"/>
    <property type="match status" value="2"/>
</dbReference>
<sequence length="275" mass="29985">MGFLQEKVLCCLMWICVCLKGNYGEHICKAGEMKEHNSGNCIPCLDLQYQSTPNKESFCRTCGTCFEEMGSELISKCTKTANTKCQCRKGFVPKRGSSSCKCDKGSELDDTRKNCRRCPAGYFNTEAGKKCTPWTDCGKQGVKTNGSHQQNVVCHEGPWTSAPAREGKHLSAPVAVPMTPPLTATTPTPPAFPFTTSVSIRTTRPPGHNSGFPGYTIAVPPVLLLILLSPIICKKLIIPFIQNYKKKADTPCRRPVEESGDSSRSSLVKSSLGQP</sequence>
<reference evidence="5" key="1">
    <citation type="journal article" date="2023" name="Science">
        <title>Genome structures resolve the early diversification of teleost fishes.</title>
        <authorList>
            <person name="Parey E."/>
            <person name="Louis A."/>
            <person name="Montfort J."/>
            <person name="Bouchez O."/>
            <person name="Roques C."/>
            <person name="Iampietro C."/>
            <person name="Lluch J."/>
            <person name="Castinel A."/>
            <person name="Donnadieu C."/>
            <person name="Desvignes T."/>
            <person name="Floi Bucao C."/>
            <person name="Jouanno E."/>
            <person name="Wen M."/>
            <person name="Mejri S."/>
            <person name="Dirks R."/>
            <person name="Jansen H."/>
            <person name="Henkel C."/>
            <person name="Chen W.J."/>
            <person name="Zahm M."/>
            <person name="Cabau C."/>
            <person name="Klopp C."/>
            <person name="Thompson A.W."/>
            <person name="Robinson-Rechavi M."/>
            <person name="Braasch I."/>
            <person name="Lecointre G."/>
            <person name="Bobe J."/>
            <person name="Postlethwait J.H."/>
            <person name="Berthelot C."/>
            <person name="Roest Crollius H."/>
            <person name="Guiguen Y."/>
        </authorList>
    </citation>
    <scope>NUCLEOTIDE SEQUENCE</scope>
    <source>
        <strain evidence="5">Concon-B</strain>
    </source>
</reference>
<protein>
    <recommendedName>
        <fullName evidence="4">TNFR-Cys domain-containing protein</fullName>
    </recommendedName>
</protein>
<feature type="region of interest" description="Disordered" evidence="2">
    <location>
        <begin position="249"/>
        <end position="275"/>
    </location>
</feature>
<organism evidence="5 6">
    <name type="scientific">Conger conger</name>
    <name type="common">Conger eel</name>
    <name type="synonym">Muraena conger</name>
    <dbReference type="NCBI Taxonomy" id="82655"/>
    <lineage>
        <taxon>Eukaryota</taxon>
        <taxon>Metazoa</taxon>
        <taxon>Chordata</taxon>
        <taxon>Craniata</taxon>
        <taxon>Vertebrata</taxon>
        <taxon>Euteleostomi</taxon>
        <taxon>Actinopterygii</taxon>
        <taxon>Neopterygii</taxon>
        <taxon>Teleostei</taxon>
        <taxon>Anguilliformes</taxon>
        <taxon>Congridae</taxon>
        <taxon>Conger</taxon>
    </lineage>
</organism>
<feature type="signal peptide" evidence="3">
    <location>
        <begin position="1"/>
        <end position="24"/>
    </location>
</feature>
<feature type="domain" description="TNFR-Cys" evidence="4">
    <location>
        <begin position="43"/>
        <end position="85"/>
    </location>
</feature>
<keyword evidence="6" id="KW-1185">Reference proteome</keyword>
<evidence type="ECO:0000313" key="5">
    <source>
        <dbReference type="EMBL" id="KAJ8258861.1"/>
    </source>
</evidence>
<dbReference type="GO" id="GO:0042127">
    <property type="term" value="P:regulation of cell population proliferation"/>
    <property type="evidence" value="ECO:0007669"/>
    <property type="project" value="TreeGrafter"/>
</dbReference>
<dbReference type="Gene3D" id="2.10.50.10">
    <property type="entry name" value="Tumor Necrosis Factor Receptor, subunit A, domain 2"/>
    <property type="match status" value="2"/>
</dbReference>
<dbReference type="AlphaFoldDB" id="A0A9Q1D599"/>
<feature type="compositionally biased region" description="Low complexity" evidence="2">
    <location>
        <begin position="262"/>
        <end position="275"/>
    </location>
</feature>
<dbReference type="InterPro" id="IPR001368">
    <property type="entry name" value="TNFR/NGFR_Cys_rich_reg"/>
</dbReference>
<proteinExistence type="predicted"/>
<dbReference type="PANTHER" id="PTHR47139">
    <property type="entry name" value="TUMOR NECROSIS FACTOR RECEPTOR SUPERFAMILY MEMBER 9"/>
    <property type="match status" value="1"/>
</dbReference>
<evidence type="ECO:0000256" key="2">
    <source>
        <dbReference type="SAM" id="MobiDB-lite"/>
    </source>
</evidence>
<name>A0A9Q1D599_CONCO</name>